<dbReference type="PROSITE" id="PS00518">
    <property type="entry name" value="ZF_RING_1"/>
    <property type="match status" value="1"/>
</dbReference>
<dbReference type="AlphaFoldDB" id="D8Q1B3"/>
<proteinExistence type="predicted"/>
<dbReference type="SMART" id="SM00184">
    <property type="entry name" value="RING"/>
    <property type="match status" value="1"/>
</dbReference>
<dbReference type="HOGENOM" id="CLU_064533_0_0_1"/>
<evidence type="ECO:0000313" key="8">
    <source>
        <dbReference type="Proteomes" id="UP000007431"/>
    </source>
</evidence>
<dbReference type="EMBL" id="GL377305">
    <property type="protein sequence ID" value="EFI98475.1"/>
    <property type="molecule type" value="Genomic_DNA"/>
</dbReference>
<dbReference type="InParanoid" id="D8Q1B3"/>
<dbReference type="InterPro" id="IPR001841">
    <property type="entry name" value="Znf_RING"/>
</dbReference>
<protein>
    <submittedName>
        <fullName evidence="7">Expressed protein</fullName>
    </submittedName>
</protein>
<dbReference type="VEuPathDB" id="FungiDB:SCHCODRAFT_02619160"/>
<accession>D8Q1B3</accession>
<keyword evidence="1" id="KW-0479">Metal-binding</keyword>
<dbReference type="InterPro" id="IPR018957">
    <property type="entry name" value="Znf_C3HC4_RING-type"/>
</dbReference>
<keyword evidence="8" id="KW-1185">Reference proteome</keyword>
<dbReference type="InterPro" id="IPR017907">
    <property type="entry name" value="Znf_RING_CS"/>
</dbReference>
<evidence type="ECO:0000256" key="4">
    <source>
        <dbReference type="PROSITE-ProRule" id="PRU00175"/>
    </source>
</evidence>
<dbReference type="eggNOG" id="ENOG502SP5M">
    <property type="taxonomic scope" value="Eukaryota"/>
</dbReference>
<dbReference type="GO" id="GO:0008270">
    <property type="term" value="F:zinc ion binding"/>
    <property type="evidence" value="ECO:0007669"/>
    <property type="project" value="UniProtKB-KW"/>
</dbReference>
<gene>
    <name evidence="7" type="ORF">SCHCODRAFT_108193</name>
</gene>
<organism evidence="8">
    <name type="scientific">Schizophyllum commune (strain H4-8 / FGSC 9210)</name>
    <name type="common">Split gill fungus</name>
    <dbReference type="NCBI Taxonomy" id="578458"/>
    <lineage>
        <taxon>Eukaryota</taxon>
        <taxon>Fungi</taxon>
        <taxon>Dikarya</taxon>
        <taxon>Basidiomycota</taxon>
        <taxon>Agaricomycotina</taxon>
        <taxon>Agaricomycetes</taxon>
        <taxon>Agaricomycetidae</taxon>
        <taxon>Agaricales</taxon>
        <taxon>Schizophyllaceae</taxon>
        <taxon>Schizophyllum</taxon>
    </lineage>
</organism>
<sequence length="330" mass="37296">MNLKQASETAADRGAPTRGSALTPRWKLKFKKRHVQNARKPASATTDAQDPPVKRRRLSHADSLESCSARATSGRRGKLTHAEVLKREKRVAKLELDYQERSEELKRRYASLTEREKEVATALDRVAERDAQSTLSQLQELFTCPLCYEVLTVPFSLNPSLCGHTFCGICILKWFFSRLHEPCGGWHESVDCPICRQLLVITPDRTPRLEFTCPFVPNRVAATACETLVERLTQNACAASSARIKRELSEGPLKSRLKRDCEERSHDKLVDDGGSEDSIEGLEAWVEGGSMRTEWLRKQAEGKQEMSELISKWTTLKSPDFISIKRRLGV</sequence>
<evidence type="ECO:0000256" key="1">
    <source>
        <dbReference type="ARBA" id="ARBA00022723"/>
    </source>
</evidence>
<reference evidence="7 8" key="1">
    <citation type="journal article" date="2010" name="Nat. Biotechnol.">
        <title>Genome sequence of the model mushroom Schizophyllum commune.</title>
        <authorList>
            <person name="Ohm R.A."/>
            <person name="de Jong J.F."/>
            <person name="Lugones L.G."/>
            <person name="Aerts A."/>
            <person name="Kothe E."/>
            <person name="Stajich J.E."/>
            <person name="de Vries R.P."/>
            <person name="Record E."/>
            <person name="Levasseur A."/>
            <person name="Baker S.E."/>
            <person name="Bartholomew K.A."/>
            <person name="Coutinho P.M."/>
            <person name="Erdmann S."/>
            <person name="Fowler T.J."/>
            <person name="Gathman A.C."/>
            <person name="Lombard V."/>
            <person name="Henrissat B."/>
            <person name="Knabe N."/>
            <person name="Kuees U."/>
            <person name="Lilly W.W."/>
            <person name="Lindquist E."/>
            <person name="Lucas S."/>
            <person name="Magnuson J.K."/>
            <person name="Piumi F."/>
            <person name="Raudaskoski M."/>
            <person name="Salamov A."/>
            <person name="Schmutz J."/>
            <person name="Schwarze F.W.M.R."/>
            <person name="vanKuyk P.A."/>
            <person name="Horton J.S."/>
            <person name="Grigoriev I.V."/>
            <person name="Woesten H.A.B."/>
        </authorList>
    </citation>
    <scope>NUCLEOTIDE SEQUENCE [LARGE SCALE GENOMIC DNA]</scope>
    <source>
        <strain evidence="8">H4-8 / FGSC 9210</strain>
    </source>
</reference>
<dbReference type="PROSITE" id="PS50089">
    <property type="entry name" value="ZF_RING_2"/>
    <property type="match status" value="1"/>
</dbReference>
<dbReference type="OMA" id="CYEIMAY"/>
<keyword evidence="2 4" id="KW-0863">Zinc-finger</keyword>
<feature type="region of interest" description="Disordered" evidence="5">
    <location>
        <begin position="1"/>
        <end position="79"/>
    </location>
</feature>
<keyword evidence="3" id="KW-0862">Zinc</keyword>
<evidence type="ECO:0000259" key="6">
    <source>
        <dbReference type="PROSITE" id="PS50089"/>
    </source>
</evidence>
<dbReference type="STRING" id="578458.D8Q1B3"/>
<evidence type="ECO:0000313" key="7">
    <source>
        <dbReference type="EMBL" id="EFI98475.1"/>
    </source>
</evidence>
<name>D8Q1B3_SCHCM</name>
<evidence type="ECO:0000256" key="5">
    <source>
        <dbReference type="SAM" id="MobiDB-lite"/>
    </source>
</evidence>
<evidence type="ECO:0000256" key="2">
    <source>
        <dbReference type="ARBA" id="ARBA00022771"/>
    </source>
</evidence>
<feature type="compositionally biased region" description="Basic residues" evidence="5">
    <location>
        <begin position="26"/>
        <end position="37"/>
    </location>
</feature>
<feature type="domain" description="RING-type" evidence="6">
    <location>
        <begin position="144"/>
        <end position="196"/>
    </location>
</feature>
<feature type="non-terminal residue" evidence="7">
    <location>
        <position position="330"/>
    </location>
</feature>
<dbReference type="SUPFAM" id="SSF57850">
    <property type="entry name" value="RING/U-box"/>
    <property type="match status" value="1"/>
</dbReference>
<dbReference type="InterPro" id="IPR013083">
    <property type="entry name" value="Znf_RING/FYVE/PHD"/>
</dbReference>
<dbReference type="Gene3D" id="3.30.40.10">
    <property type="entry name" value="Zinc/RING finger domain, C3HC4 (zinc finger)"/>
    <property type="match status" value="1"/>
</dbReference>
<dbReference type="Pfam" id="PF00097">
    <property type="entry name" value="zf-C3HC4"/>
    <property type="match status" value="1"/>
</dbReference>
<dbReference type="Proteomes" id="UP000007431">
    <property type="component" value="Unassembled WGS sequence"/>
</dbReference>
<evidence type="ECO:0000256" key="3">
    <source>
        <dbReference type="ARBA" id="ARBA00022833"/>
    </source>
</evidence>